<dbReference type="OMA" id="CGFTIFI"/>
<dbReference type="InterPro" id="IPR000719">
    <property type="entry name" value="Prot_kinase_dom"/>
</dbReference>
<keyword evidence="2" id="KW-0067">ATP-binding</keyword>
<dbReference type="GO" id="GO:0005524">
    <property type="term" value="F:ATP binding"/>
    <property type="evidence" value="ECO:0007669"/>
    <property type="project" value="UniProtKB-KW"/>
</dbReference>
<dbReference type="InParanoid" id="A0A251RPR6"/>
<protein>
    <recommendedName>
        <fullName evidence="3">Protein kinase domain-containing protein</fullName>
    </recommendedName>
</protein>
<dbReference type="Pfam" id="PF00069">
    <property type="entry name" value="Pkinase"/>
    <property type="match status" value="1"/>
</dbReference>
<reference evidence="4" key="3">
    <citation type="submission" date="2020-06" db="EMBL/GenBank/DDBJ databases">
        <title>Helianthus annuus Genome sequencing and assembly Release 2.</title>
        <authorList>
            <person name="Gouzy J."/>
            <person name="Langlade N."/>
            <person name="Munos S."/>
        </authorList>
    </citation>
    <scope>NUCLEOTIDE SEQUENCE</scope>
    <source>
        <tissue evidence="4">Leaves</tissue>
    </source>
</reference>
<keyword evidence="1" id="KW-0547">Nucleotide-binding</keyword>
<dbReference type="Proteomes" id="UP000215914">
    <property type="component" value="Chromosome 17"/>
</dbReference>
<evidence type="ECO:0000313" key="4">
    <source>
        <dbReference type="EMBL" id="KAF5755147.1"/>
    </source>
</evidence>
<evidence type="ECO:0000313" key="6">
    <source>
        <dbReference type="Proteomes" id="UP000215914"/>
    </source>
</evidence>
<evidence type="ECO:0000256" key="2">
    <source>
        <dbReference type="ARBA" id="ARBA00022840"/>
    </source>
</evidence>
<proteinExistence type="predicted"/>
<dbReference type="SUPFAM" id="SSF56112">
    <property type="entry name" value="Protein kinase-like (PK-like)"/>
    <property type="match status" value="1"/>
</dbReference>
<dbReference type="Gramene" id="mRNA:HanXRQr2_Chr17g0799361">
    <property type="protein sequence ID" value="CDS:HanXRQr2_Chr17g0799361.1"/>
    <property type="gene ID" value="HanXRQr2_Chr17g0799361"/>
</dbReference>
<dbReference type="PANTHER" id="PTHR27007">
    <property type="match status" value="1"/>
</dbReference>
<keyword evidence="4" id="KW-0808">Transferase</keyword>
<name>A0A251RPR6_HELAN</name>
<dbReference type="PROSITE" id="PS50011">
    <property type="entry name" value="PROTEIN_KINASE_DOM"/>
    <property type="match status" value="1"/>
</dbReference>
<gene>
    <name evidence="5" type="ORF">HannXRQ_Chr17g0548311</name>
    <name evidence="4" type="ORF">HanXRQr2_Chr17g0799361</name>
</gene>
<evidence type="ECO:0000256" key="1">
    <source>
        <dbReference type="ARBA" id="ARBA00022741"/>
    </source>
</evidence>
<sequence>MLDSNFNVKLGDFGLAKLVDHENGTQTTKLAGTFGYMAPEYVLTGKSTKESC</sequence>
<reference evidence="5" key="2">
    <citation type="submission" date="2017-02" db="EMBL/GenBank/DDBJ databases">
        <title>Sunflower complete genome.</title>
        <authorList>
            <person name="Langlade N."/>
            <person name="Munos S."/>
        </authorList>
    </citation>
    <scope>NUCLEOTIDE SEQUENCE [LARGE SCALE GENOMIC DNA]</scope>
    <source>
        <tissue evidence="5">Leaves</tissue>
    </source>
</reference>
<keyword evidence="6" id="KW-1185">Reference proteome</keyword>
<dbReference type="InterPro" id="IPR011009">
    <property type="entry name" value="Kinase-like_dom_sf"/>
</dbReference>
<evidence type="ECO:0000313" key="5">
    <source>
        <dbReference type="EMBL" id="OTF86211.1"/>
    </source>
</evidence>
<dbReference type="EMBL" id="MNCJ02000332">
    <property type="protein sequence ID" value="KAF5755147.1"/>
    <property type="molecule type" value="Genomic_DNA"/>
</dbReference>
<dbReference type="Gene3D" id="1.10.510.10">
    <property type="entry name" value="Transferase(Phosphotransferase) domain 1"/>
    <property type="match status" value="1"/>
</dbReference>
<feature type="domain" description="Protein kinase" evidence="3">
    <location>
        <begin position="1"/>
        <end position="52"/>
    </location>
</feature>
<evidence type="ECO:0000259" key="3">
    <source>
        <dbReference type="PROSITE" id="PS50011"/>
    </source>
</evidence>
<dbReference type="EMBL" id="CM007906">
    <property type="protein sequence ID" value="OTF86211.1"/>
    <property type="molecule type" value="Genomic_DNA"/>
</dbReference>
<dbReference type="InterPro" id="IPR050528">
    <property type="entry name" value="L-type_Lectin-RKs"/>
</dbReference>
<dbReference type="AlphaFoldDB" id="A0A251RPR6"/>
<dbReference type="GO" id="GO:0004672">
    <property type="term" value="F:protein kinase activity"/>
    <property type="evidence" value="ECO:0007669"/>
    <property type="project" value="InterPro"/>
</dbReference>
<reference evidence="4 6" key="1">
    <citation type="journal article" date="2017" name="Nature">
        <title>The sunflower genome provides insights into oil metabolism, flowering and Asterid evolution.</title>
        <authorList>
            <person name="Badouin H."/>
            <person name="Gouzy J."/>
            <person name="Grassa C.J."/>
            <person name="Murat F."/>
            <person name="Staton S.E."/>
            <person name="Cottret L."/>
            <person name="Lelandais-Briere C."/>
            <person name="Owens G.L."/>
            <person name="Carrere S."/>
            <person name="Mayjonade B."/>
            <person name="Legrand L."/>
            <person name="Gill N."/>
            <person name="Kane N.C."/>
            <person name="Bowers J.E."/>
            <person name="Hubner S."/>
            <person name="Bellec A."/>
            <person name="Berard A."/>
            <person name="Berges H."/>
            <person name="Blanchet N."/>
            <person name="Boniface M.C."/>
            <person name="Brunel D."/>
            <person name="Catrice O."/>
            <person name="Chaidir N."/>
            <person name="Claudel C."/>
            <person name="Donnadieu C."/>
            <person name="Faraut T."/>
            <person name="Fievet G."/>
            <person name="Helmstetter N."/>
            <person name="King M."/>
            <person name="Knapp S.J."/>
            <person name="Lai Z."/>
            <person name="Le Paslier M.C."/>
            <person name="Lippi Y."/>
            <person name="Lorenzon L."/>
            <person name="Mandel J.R."/>
            <person name="Marage G."/>
            <person name="Marchand G."/>
            <person name="Marquand E."/>
            <person name="Bret-Mestries E."/>
            <person name="Morien E."/>
            <person name="Nambeesan S."/>
            <person name="Nguyen T."/>
            <person name="Pegot-Espagnet P."/>
            <person name="Pouilly N."/>
            <person name="Raftis F."/>
            <person name="Sallet E."/>
            <person name="Schiex T."/>
            <person name="Thomas J."/>
            <person name="Vandecasteele C."/>
            <person name="Vares D."/>
            <person name="Vear F."/>
            <person name="Vautrin S."/>
            <person name="Crespi M."/>
            <person name="Mangin B."/>
            <person name="Burke J.M."/>
            <person name="Salse J."/>
            <person name="Munos S."/>
            <person name="Vincourt P."/>
            <person name="Rieseberg L.H."/>
            <person name="Langlade N.B."/>
        </authorList>
    </citation>
    <scope>NUCLEOTIDE SEQUENCE [LARGE SCALE GENOMIC DNA]</scope>
    <source>
        <strain evidence="6">cv. SF193</strain>
        <tissue evidence="4">Leaves</tissue>
    </source>
</reference>
<accession>A0A251RPR6</accession>
<organism evidence="5 6">
    <name type="scientific">Helianthus annuus</name>
    <name type="common">Common sunflower</name>
    <dbReference type="NCBI Taxonomy" id="4232"/>
    <lineage>
        <taxon>Eukaryota</taxon>
        <taxon>Viridiplantae</taxon>
        <taxon>Streptophyta</taxon>
        <taxon>Embryophyta</taxon>
        <taxon>Tracheophyta</taxon>
        <taxon>Spermatophyta</taxon>
        <taxon>Magnoliopsida</taxon>
        <taxon>eudicotyledons</taxon>
        <taxon>Gunneridae</taxon>
        <taxon>Pentapetalae</taxon>
        <taxon>asterids</taxon>
        <taxon>campanulids</taxon>
        <taxon>Asterales</taxon>
        <taxon>Asteraceae</taxon>
        <taxon>Asteroideae</taxon>
        <taxon>Heliantheae alliance</taxon>
        <taxon>Heliantheae</taxon>
        <taxon>Helianthus</taxon>
    </lineage>
</organism>